<protein>
    <recommendedName>
        <fullName evidence="3">Glycosyltransferase</fullName>
    </recommendedName>
</protein>
<sequence length="249" mass="27249">MRVLDMQDFHALRLGREGLVASGQASAAEVAAYRSSAHDEDLMRELAAIHRCDATLAISEDERTLLVDTFGVPAHKVFAAPFGFPAPELSELPGYDRRQNVMFIGNWRHRPNRDCARWLIKDVWPLVRQQVPDLELSVYGANQTPEDAALDDEANGAFVRGFCRSVPSAMRKHRLLVAPLRYGAGVKGKLLESMQHGLVTVTTPVGIEGIASAEAFPGYVVADGGENASGFADAVVRAYQDENTWSSLQ</sequence>
<evidence type="ECO:0000313" key="2">
    <source>
        <dbReference type="Proteomes" id="UP000654075"/>
    </source>
</evidence>
<comment type="caution">
    <text evidence="1">The sequence shown here is derived from an EMBL/GenBank/DDBJ whole genome shotgun (WGS) entry which is preliminary data.</text>
</comment>
<gene>
    <name evidence="1" type="ORF">PGLA1383_LOCUS45808</name>
</gene>
<dbReference type="EMBL" id="CAJNNV010029624">
    <property type="protein sequence ID" value="CAE8629278.1"/>
    <property type="molecule type" value="Genomic_DNA"/>
</dbReference>
<dbReference type="AlphaFoldDB" id="A0A813GR13"/>
<reference evidence="1" key="1">
    <citation type="submission" date="2021-02" db="EMBL/GenBank/DDBJ databases">
        <authorList>
            <person name="Dougan E. K."/>
            <person name="Rhodes N."/>
            <person name="Thang M."/>
            <person name="Chan C."/>
        </authorList>
    </citation>
    <scope>NUCLEOTIDE SEQUENCE</scope>
</reference>
<organism evidence="1 2">
    <name type="scientific">Polarella glacialis</name>
    <name type="common">Dinoflagellate</name>
    <dbReference type="NCBI Taxonomy" id="89957"/>
    <lineage>
        <taxon>Eukaryota</taxon>
        <taxon>Sar</taxon>
        <taxon>Alveolata</taxon>
        <taxon>Dinophyceae</taxon>
        <taxon>Suessiales</taxon>
        <taxon>Suessiaceae</taxon>
        <taxon>Polarella</taxon>
    </lineage>
</organism>
<keyword evidence="2" id="KW-1185">Reference proteome</keyword>
<dbReference type="OrthoDB" id="426882at2759"/>
<dbReference type="Pfam" id="PF13692">
    <property type="entry name" value="Glyco_trans_1_4"/>
    <property type="match status" value="1"/>
</dbReference>
<accession>A0A813GR13</accession>
<dbReference type="OMA" id="HRCDATL"/>
<dbReference type="SUPFAM" id="SSF53756">
    <property type="entry name" value="UDP-Glycosyltransferase/glycogen phosphorylase"/>
    <property type="match status" value="1"/>
</dbReference>
<evidence type="ECO:0000313" key="1">
    <source>
        <dbReference type="EMBL" id="CAE8629278.1"/>
    </source>
</evidence>
<dbReference type="Gene3D" id="3.40.50.2000">
    <property type="entry name" value="Glycogen Phosphorylase B"/>
    <property type="match status" value="1"/>
</dbReference>
<feature type="non-terminal residue" evidence="1">
    <location>
        <position position="1"/>
    </location>
</feature>
<dbReference type="Proteomes" id="UP000654075">
    <property type="component" value="Unassembled WGS sequence"/>
</dbReference>
<name>A0A813GR13_POLGL</name>
<proteinExistence type="predicted"/>
<evidence type="ECO:0008006" key="3">
    <source>
        <dbReference type="Google" id="ProtNLM"/>
    </source>
</evidence>